<evidence type="ECO:0008006" key="8">
    <source>
        <dbReference type="Google" id="ProtNLM"/>
    </source>
</evidence>
<evidence type="ECO:0000256" key="5">
    <source>
        <dbReference type="ARBA" id="ARBA00023242"/>
    </source>
</evidence>
<name>A0AAN6M6A4_9PLEO</name>
<evidence type="ECO:0000256" key="4">
    <source>
        <dbReference type="ARBA" id="ARBA00023163"/>
    </source>
</evidence>
<evidence type="ECO:0000256" key="1">
    <source>
        <dbReference type="ARBA" id="ARBA00022723"/>
    </source>
</evidence>
<organism evidence="6 7">
    <name type="scientific">Pseudopithomyces chartarum</name>
    <dbReference type="NCBI Taxonomy" id="1892770"/>
    <lineage>
        <taxon>Eukaryota</taxon>
        <taxon>Fungi</taxon>
        <taxon>Dikarya</taxon>
        <taxon>Ascomycota</taxon>
        <taxon>Pezizomycotina</taxon>
        <taxon>Dothideomycetes</taxon>
        <taxon>Pleosporomycetidae</taxon>
        <taxon>Pleosporales</taxon>
        <taxon>Massarineae</taxon>
        <taxon>Didymosphaeriaceae</taxon>
        <taxon>Pseudopithomyces</taxon>
    </lineage>
</organism>
<keyword evidence="7" id="KW-1185">Reference proteome</keyword>
<comment type="caution">
    <text evidence="6">The sequence shown here is derived from an EMBL/GenBank/DDBJ whole genome shotgun (WGS) entry which is preliminary data.</text>
</comment>
<keyword evidence="1" id="KW-0479">Metal-binding</keyword>
<dbReference type="AlphaFoldDB" id="A0AAN6M6A4"/>
<dbReference type="CDD" id="cd12148">
    <property type="entry name" value="fungal_TF_MHR"/>
    <property type="match status" value="1"/>
</dbReference>
<reference evidence="6 7" key="1">
    <citation type="submission" date="2021-02" db="EMBL/GenBank/DDBJ databases">
        <title>Genome assembly of Pseudopithomyces chartarum.</title>
        <authorList>
            <person name="Jauregui R."/>
            <person name="Singh J."/>
            <person name="Voisey C."/>
        </authorList>
    </citation>
    <scope>NUCLEOTIDE SEQUENCE [LARGE SCALE GENOMIC DNA]</scope>
    <source>
        <strain evidence="6 7">AGR01</strain>
    </source>
</reference>
<keyword evidence="5" id="KW-0539">Nucleus</keyword>
<gene>
    <name evidence="6" type="ORF">GRF29_19g3173265</name>
</gene>
<evidence type="ECO:0000256" key="3">
    <source>
        <dbReference type="ARBA" id="ARBA00023015"/>
    </source>
</evidence>
<dbReference type="Proteomes" id="UP001280581">
    <property type="component" value="Unassembled WGS sequence"/>
</dbReference>
<dbReference type="PANTHER" id="PTHR47660">
    <property type="entry name" value="TRANSCRIPTION FACTOR WITH C2H2 AND ZN(2)-CYS(6) DNA BINDING DOMAIN (EUROFUNG)-RELATED-RELATED"/>
    <property type="match status" value="1"/>
</dbReference>
<keyword evidence="3" id="KW-0805">Transcription regulation</keyword>
<proteinExistence type="predicted"/>
<accession>A0AAN6M6A4</accession>
<keyword evidence="2" id="KW-0862">Zinc</keyword>
<evidence type="ECO:0000313" key="6">
    <source>
        <dbReference type="EMBL" id="KAK3215399.1"/>
    </source>
</evidence>
<dbReference type="EMBL" id="WVTA01000003">
    <property type="protein sequence ID" value="KAK3215399.1"/>
    <property type="molecule type" value="Genomic_DNA"/>
</dbReference>
<keyword evidence="4" id="KW-0804">Transcription</keyword>
<dbReference type="GO" id="GO:0046872">
    <property type="term" value="F:metal ion binding"/>
    <property type="evidence" value="ECO:0007669"/>
    <property type="project" value="UniProtKB-KW"/>
</dbReference>
<protein>
    <recommendedName>
        <fullName evidence="8">Transcription factor domain-containing protein</fullName>
    </recommendedName>
</protein>
<evidence type="ECO:0000313" key="7">
    <source>
        <dbReference type="Proteomes" id="UP001280581"/>
    </source>
</evidence>
<evidence type="ECO:0000256" key="2">
    <source>
        <dbReference type="ARBA" id="ARBA00022833"/>
    </source>
</evidence>
<sequence length="637" mass="72442">MAPESRGLSLGLDLSNNSYHSMAPDNETSLNPIMATDFSSFFGIGPALTLPVYPEQRDKSKDDFDEDLPTFNCNPRTQKWINPRAGGEHLLRLEKTLDDLPRWRNRFPAHVTDPEVRLVKLDDSLRDRVMVIAQGFFSRARDMRQAGHWDTNPKSGSSMTQSDVTGHFVLPSTAVLEGFIQMYLSRVEPYMPFFPGKIINATELIRANNEKIVVLLLLLMIAHGAMASDTQEAHEFANGLIEICRVSIFDVVEKNVQMTAHALTMRCALLYLQASAWSGTRWHMDLSAAYMHSFISMLKYARLLDAKQSSLPDMCTATGPEASLLTKRNKRLIHGWVIFDQELSLFYDRSLDLDINEIYTVLPANEHLWTATTAETWIAIYLDLQKNHTLYPGRQNNETTLSTLFTQFTNGELSHPDSQVSPFELRLLLHPLQSAIYHLYKSFSHYFPTNNHRHLQRFLSQLEEIHYLITQWRDLSQRTLPLQTDPSSPQEICNTVLYHLISLNTLAHIPDIEKFARGETPLERFCESVWTGKRHCEDAVSIWCHGGQVLRLFTKLSPSAMPYWWSASIYRVGLAMWGASVAVRWARESGDVRMGSERIAVDELGFGHPDIVRLMRYRDGLPMVGGGTTLGHEPGGF</sequence>
<dbReference type="PANTHER" id="PTHR47660:SF2">
    <property type="entry name" value="TRANSCRIPTION FACTOR WITH C2H2 AND ZN(2)-CYS(6) DNA BINDING DOMAIN (EUROFUNG)"/>
    <property type="match status" value="1"/>
</dbReference>